<dbReference type="EMBL" id="SMOD01000079">
    <property type="protein sequence ID" value="TDG02089.1"/>
    <property type="molecule type" value="Genomic_DNA"/>
</dbReference>
<dbReference type="Proteomes" id="UP000295606">
    <property type="component" value="Unassembled WGS sequence"/>
</dbReference>
<dbReference type="AlphaFoldDB" id="A0A4R5L2U2"/>
<dbReference type="OrthoDB" id="995454at2"/>
<dbReference type="InterPro" id="IPR025455">
    <property type="entry name" value="DUF4276"/>
</dbReference>
<comment type="caution">
    <text evidence="1">The sequence shown here is derived from an EMBL/GenBank/DDBJ whole genome shotgun (WGS) entry which is preliminary data.</text>
</comment>
<protein>
    <submittedName>
        <fullName evidence="1">DUF4276 family protein</fullName>
    </submittedName>
</protein>
<organism evidence="1 2">
    <name type="scientific">Paraburkholderia guartelaensis</name>
    <dbReference type="NCBI Taxonomy" id="2546446"/>
    <lineage>
        <taxon>Bacteria</taxon>
        <taxon>Pseudomonadati</taxon>
        <taxon>Pseudomonadota</taxon>
        <taxon>Betaproteobacteria</taxon>
        <taxon>Burkholderiales</taxon>
        <taxon>Burkholderiaceae</taxon>
        <taxon>Paraburkholderia</taxon>
    </lineage>
</organism>
<name>A0A4R5L2U2_9BURK</name>
<dbReference type="Pfam" id="PF14103">
    <property type="entry name" value="DUF4276"/>
    <property type="match status" value="1"/>
</dbReference>
<reference evidence="1 2" key="1">
    <citation type="submission" date="2019-03" db="EMBL/GenBank/DDBJ databases">
        <title>Paraburkholderia sp. isolated from native Mimosa gymnas in Guartela State Park, Brazil.</title>
        <authorList>
            <person name="Paulitsch F."/>
            <person name="Hungria M."/>
            <person name="Delamuta J.R.M."/>
            <person name="Ribeiro R.A."/>
            <person name="Dall'Agnol R."/>
            <person name="Silva J.S.B."/>
        </authorList>
    </citation>
    <scope>NUCLEOTIDE SEQUENCE [LARGE SCALE GENOMIC DNA]</scope>
    <source>
        <strain evidence="1 2">CNPSo 3008</strain>
    </source>
</reference>
<sequence length="280" mass="31149">MLRSRCPLIWTKMTKMTSRTNPGTRTMRRIAFFVEGRTEVHFVERFLRDLANRDEITIDKREILGGGKSGAALTITSIDATHRASDEKFYVLIHDCVGENNVKPRLAEQHQALTAAGYEVIVGIRDVRPQYSATTLSTLRKSMKSAIDKNLAPVVFILPLEEVEAWFLAEHTHFERIAPQITVPAIVANLGFDPANDDMTQRPTPADDLAACYRLGGRSYTKRKTKRTVNALDMQLVRTTVADKMSELKKLVRIVDKFLTPIASAEVQAAPGASAAAPVE</sequence>
<proteinExistence type="predicted"/>
<evidence type="ECO:0000313" key="2">
    <source>
        <dbReference type="Proteomes" id="UP000295606"/>
    </source>
</evidence>
<evidence type="ECO:0000313" key="1">
    <source>
        <dbReference type="EMBL" id="TDG02089.1"/>
    </source>
</evidence>
<accession>A0A4R5L2U2</accession>
<gene>
    <name evidence="1" type="ORF">E1N52_41605</name>
</gene>